<accession>W9YPZ0</accession>
<dbReference type="STRING" id="1182542.W9YPZ0"/>
<dbReference type="RefSeq" id="XP_007733304.1">
    <property type="nucleotide sequence ID" value="XM_007735114.1"/>
</dbReference>
<dbReference type="PANTHER" id="PTHR11709">
    <property type="entry name" value="MULTI-COPPER OXIDASE"/>
    <property type="match status" value="1"/>
</dbReference>
<evidence type="ECO:0000256" key="7">
    <source>
        <dbReference type="SAM" id="SignalP"/>
    </source>
</evidence>
<evidence type="ECO:0008006" key="13">
    <source>
        <dbReference type="Google" id="ProtNLM"/>
    </source>
</evidence>
<dbReference type="CDD" id="cd13898">
    <property type="entry name" value="CuRO_3_Abr2_like"/>
    <property type="match status" value="1"/>
</dbReference>
<dbReference type="CDD" id="cd13850">
    <property type="entry name" value="CuRO_1_Abr2_like"/>
    <property type="match status" value="1"/>
</dbReference>
<evidence type="ECO:0000256" key="5">
    <source>
        <dbReference type="ARBA" id="ARBA00023008"/>
    </source>
</evidence>
<dbReference type="PROSITE" id="PS00079">
    <property type="entry name" value="MULTICOPPER_OXIDASE1"/>
    <property type="match status" value="1"/>
</dbReference>
<evidence type="ECO:0000259" key="8">
    <source>
        <dbReference type="Pfam" id="PF00394"/>
    </source>
</evidence>
<feature type="domain" description="Plastocyanin-like" evidence="10">
    <location>
        <begin position="54"/>
        <end position="158"/>
    </location>
</feature>
<dbReference type="InterPro" id="IPR011706">
    <property type="entry name" value="Cu-oxidase_C"/>
</dbReference>
<feature type="domain" description="Plastocyanin-like" evidence="8">
    <location>
        <begin position="186"/>
        <end position="385"/>
    </location>
</feature>
<keyword evidence="12" id="KW-1185">Reference proteome</keyword>
<evidence type="ECO:0000256" key="3">
    <source>
        <dbReference type="ARBA" id="ARBA00022729"/>
    </source>
</evidence>
<dbReference type="InterPro" id="IPR002355">
    <property type="entry name" value="Cu_oxidase_Cu_BS"/>
</dbReference>
<dbReference type="HOGENOM" id="CLU_006504_5_0_1"/>
<dbReference type="Pfam" id="PF07731">
    <property type="entry name" value="Cu-oxidase_2"/>
    <property type="match status" value="1"/>
</dbReference>
<evidence type="ECO:0000256" key="2">
    <source>
        <dbReference type="ARBA" id="ARBA00022723"/>
    </source>
</evidence>
<evidence type="ECO:0000259" key="10">
    <source>
        <dbReference type="Pfam" id="PF07732"/>
    </source>
</evidence>
<dbReference type="GO" id="GO:0005507">
    <property type="term" value="F:copper ion binding"/>
    <property type="evidence" value="ECO:0007669"/>
    <property type="project" value="InterPro"/>
</dbReference>
<feature type="signal peptide" evidence="7">
    <location>
        <begin position="1"/>
        <end position="21"/>
    </location>
</feature>
<dbReference type="FunFam" id="2.60.40.420:FF:000036">
    <property type="entry name" value="L-ascorbate oxidase"/>
    <property type="match status" value="1"/>
</dbReference>
<protein>
    <recommendedName>
        <fullName evidence="13">L-ascorbate oxidase</fullName>
    </recommendedName>
</protein>
<dbReference type="PROSITE" id="PS00080">
    <property type="entry name" value="MULTICOPPER_OXIDASE2"/>
    <property type="match status" value="1"/>
</dbReference>
<dbReference type="Pfam" id="PF00394">
    <property type="entry name" value="Cu-oxidase"/>
    <property type="match status" value="1"/>
</dbReference>
<dbReference type="InterPro" id="IPR011707">
    <property type="entry name" value="Cu-oxidase-like_N"/>
</dbReference>
<reference evidence="11 12" key="1">
    <citation type="submission" date="2013-03" db="EMBL/GenBank/DDBJ databases">
        <title>The Genome Sequence of Capronia epimyces CBS 606.96.</title>
        <authorList>
            <consortium name="The Broad Institute Genomics Platform"/>
            <person name="Cuomo C."/>
            <person name="de Hoog S."/>
            <person name="Gorbushina A."/>
            <person name="Walker B."/>
            <person name="Young S.K."/>
            <person name="Zeng Q."/>
            <person name="Gargeya S."/>
            <person name="Fitzgerald M."/>
            <person name="Haas B."/>
            <person name="Abouelleil A."/>
            <person name="Allen A.W."/>
            <person name="Alvarado L."/>
            <person name="Arachchi H.M."/>
            <person name="Berlin A.M."/>
            <person name="Chapman S.B."/>
            <person name="Gainer-Dewar J."/>
            <person name="Goldberg J."/>
            <person name="Griggs A."/>
            <person name="Gujja S."/>
            <person name="Hansen M."/>
            <person name="Howarth C."/>
            <person name="Imamovic A."/>
            <person name="Ireland A."/>
            <person name="Larimer J."/>
            <person name="McCowan C."/>
            <person name="Murphy C."/>
            <person name="Pearson M."/>
            <person name="Poon T.W."/>
            <person name="Priest M."/>
            <person name="Roberts A."/>
            <person name="Saif S."/>
            <person name="Shea T."/>
            <person name="Sisk P."/>
            <person name="Sykes S."/>
            <person name="Wortman J."/>
            <person name="Nusbaum C."/>
            <person name="Birren B."/>
        </authorList>
    </citation>
    <scope>NUCLEOTIDE SEQUENCE [LARGE SCALE GENOMIC DNA]</scope>
    <source>
        <strain evidence="11 12">CBS 606.96</strain>
    </source>
</reference>
<dbReference type="AlphaFoldDB" id="W9YPZ0"/>
<dbReference type="GeneID" id="19169104"/>
<feature type="chain" id="PRO_5004935082" description="L-ascorbate oxidase" evidence="7">
    <location>
        <begin position="22"/>
        <end position="610"/>
    </location>
</feature>
<dbReference type="InterPro" id="IPR008972">
    <property type="entry name" value="Cupredoxin"/>
</dbReference>
<dbReference type="GO" id="GO:0016491">
    <property type="term" value="F:oxidoreductase activity"/>
    <property type="evidence" value="ECO:0007669"/>
    <property type="project" value="UniProtKB-KW"/>
</dbReference>
<evidence type="ECO:0000256" key="6">
    <source>
        <dbReference type="ARBA" id="ARBA00023180"/>
    </source>
</evidence>
<keyword evidence="5" id="KW-0186">Copper</keyword>
<name>W9YPZ0_9EURO</name>
<dbReference type="Pfam" id="PF07732">
    <property type="entry name" value="Cu-oxidase_3"/>
    <property type="match status" value="1"/>
</dbReference>
<proteinExistence type="inferred from homology"/>
<dbReference type="eggNOG" id="KOG1263">
    <property type="taxonomic scope" value="Eukaryota"/>
</dbReference>
<dbReference type="PANTHER" id="PTHR11709:SF488">
    <property type="entry name" value="LACCASE-RELATED"/>
    <property type="match status" value="1"/>
</dbReference>
<dbReference type="SUPFAM" id="SSF49503">
    <property type="entry name" value="Cupredoxins"/>
    <property type="match status" value="3"/>
</dbReference>
<evidence type="ECO:0000256" key="1">
    <source>
        <dbReference type="ARBA" id="ARBA00010609"/>
    </source>
</evidence>
<gene>
    <name evidence="11" type="ORF">A1O3_04986</name>
</gene>
<dbReference type="InterPro" id="IPR045087">
    <property type="entry name" value="Cu-oxidase_fam"/>
</dbReference>
<organism evidence="11 12">
    <name type="scientific">Capronia epimyces CBS 606.96</name>
    <dbReference type="NCBI Taxonomy" id="1182542"/>
    <lineage>
        <taxon>Eukaryota</taxon>
        <taxon>Fungi</taxon>
        <taxon>Dikarya</taxon>
        <taxon>Ascomycota</taxon>
        <taxon>Pezizomycotina</taxon>
        <taxon>Eurotiomycetes</taxon>
        <taxon>Chaetothyriomycetidae</taxon>
        <taxon>Chaetothyriales</taxon>
        <taxon>Herpotrichiellaceae</taxon>
        <taxon>Capronia</taxon>
    </lineage>
</organism>
<dbReference type="InterPro" id="IPR001117">
    <property type="entry name" value="Cu-oxidase_2nd"/>
</dbReference>
<keyword evidence="2" id="KW-0479">Metal-binding</keyword>
<keyword evidence="4" id="KW-0560">Oxidoreductase</keyword>
<evidence type="ECO:0000259" key="9">
    <source>
        <dbReference type="Pfam" id="PF07731"/>
    </source>
</evidence>
<evidence type="ECO:0000256" key="4">
    <source>
        <dbReference type="ARBA" id="ARBA00023002"/>
    </source>
</evidence>
<evidence type="ECO:0000313" key="12">
    <source>
        <dbReference type="Proteomes" id="UP000019478"/>
    </source>
</evidence>
<dbReference type="CDD" id="cd13876">
    <property type="entry name" value="CuRO_2_Abr2_like"/>
    <property type="match status" value="1"/>
</dbReference>
<keyword evidence="6" id="KW-0325">Glycoprotein</keyword>
<evidence type="ECO:0000313" key="11">
    <source>
        <dbReference type="EMBL" id="EXJ84319.1"/>
    </source>
</evidence>
<comment type="caution">
    <text evidence="11">The sequence shown here is derived from an EMBL/GenBank/DDBJ whole genome shotgun (WGS) entry which is preliminary data.</text>
</comment>
<comment type="similarity">
    <text evidence="1">Belongs to the multicopper oxidase family.</text>
</comment>
<keyword evidence="3 7" id="KW-0732">Signal</keyword>
<dbReference type="Proteomes" id="UP000019478">
    <property type="component" value="Unassembled WGS sequence"/>
</dbReference>
<dbReference type="Gene3D" id="2.60.40.420">
    <property type="entry name" value="Cupredoxins - blue copper proteins"/>
    <property type="match status" value="3"/>
</dbReference>
<sequence>MKSLFAFFVATLLCHWQLVSAAPSLAQALSPRSGLTDKVHFEIFLTLEDVEDVGRPKKTILVNGISPGPALELQVGDSVEFVVHNHLPYATAIHFHGITQLGTPWSDGVPGLSQEPIQPGATFIYRWTADESGTYFYHSHRYGQIADGLYGAIIIYPRGSQESFFRSISNDSKDLAAIEIAAVHAIPIFVSDWTHYTFDEFFAIEKASGLDDYCADATIINGKGSIICPGIDYINSLVSPVLETILNGSQVTAKGCLPPLDIAQGPYPHNFSALPADAWYDCNPTQGKTEVITVDPKLGWARLDFISPASVNTLAISIDEHPLYVFSADGKYIQPQVVQQLPISNGFRYSALIKLDKPVGDYTIRVTVSGINQINSGYATLSYRGSAHNNTSVAYVNYAGANLTADFVAFDETAIVPFEAVAPAPVADVTHILTLEHFTQSWNWTLSGNASFAEYLENDAPLLYSPTSAQAENSNLTIRTHNGTWVDIIIVSAQPLSPPHPIHKHSNKFFVIGSGSGAFNYSSVAEAIQYIPENFNLVNPPQRDGSNVPAAPAEPSWLAIRYHSVNPGAFLLHCHVQTHFSGGMGIAILDGVDAWPKIPAEYRAGKNGLP</sequence>
<feature type="domain" description="Plastocyanin-like" evidence="9">
    <location>
        <begin position="470"/>
        <end position="589"/>
    </location>
</feature>
<dbReference type="OrthoDB" id="2121828at2759"/>
<dbReference type="EMBL" id="AMGY01000004">
    <property type="protein sequence ID" value="EXJ84319.1"/>
    <property type="molecule type" value="Genomic_DNA"/>
</dbReference>
<dbReference type="InterPro" id="IPR033138">
    <property type="entry name" value="Cu_oxidase_CS"/>
</dbReference>